<protein>
    <submittedName>
        <fullName evidence="3">Helix-turn-helix transcriptional regulator</fullName>
    </submittedName>
</protein>
<geneLocation type="plasmid" evidence="4">
    <name>psal813</name>
</geneLocation>
<dbReference type="InterPro" id="IPR001387">
    <property type="entry name" value="Cro/C1-type_HTH"/>
</dbReference>
<dbReference type="Proteomes" id="UP000322622">
    <property type="component" value="Plasmid pSAL813"/>
</dbReference>
<evidence type="ECO:0000256" key="1">
    <source>
        <dbReference type="ARBA" id="ARBA00023125"/>
    </source>
</evidence>
<reference evidence="3 4" key="1">
    <citation type="submission" date="2019-06" db="EMBL/GenBank/DDBJ databases">
        <title>Complete genome sequence of Streptococcus salivarius LAB813.</title>
        <authorList>
            <person name="Levesque C.M."/>
            <person name="Gong S.-G."/>
            <person name="Dufour D."/>
            <person name="Barbour A."/>
        </authorList>
    </citation>
    <scope>NUCLEOTIDE SEQUENCE [LARGE SCALE GENOMIC DNA]</scope>
    <source>
        <strain evidence="3 4">LAB813</strain>
        <plasmid evidence="4">psal813</plasmid>
    </source>
</reference>
<dbReference type="AlphaFoldDB" id="A0AB37CLZ7"/>
<organism evidence="3 4">
    <name type="scientific">Streptococcus salivarius</name>
    <dbReference type="NCBI Taxonomy" id="1304"/>
    <lineage>
        <taxon>Bacteria</taxon>
        <taxon>Bacillati</taxon>
        <taxon>Bacillota</taxon>
        <taxon>Bacilli</taxon>
        <taxon>Lactobacillales</taxon>
        <taxon>Streptococcaceae</taxon>
        <taxon>Streptococcus</taxon>
    </lineage>
</organism>
<proteinExistence type="predicted"/>
<evidence type="ECO:0000313" key="4">
    <source>
        <dbReference type="Proteomes" id="UP000322622"/>
    </source>
</evidence>
<evidence type="ECO:0000313" key="3">
    <source>
        <dbReference type="EMBL" id="QEM31546.1"/>
    </source>
</evidence>
<keyword evidence="3" id="KW-0614">Plasmid</keyword>
<evidence type="ECO:0000259" key="2">
    <source>
        <dbReference type="PROSITE" id="PS50943"/>
    </source>
</evidence>
<dbReference type="InterPro" id="IPR010982">
    <property type="entry name" value="Lambda_DNA-bd_dom_sf"/>
</dbReference>
<dbReference type="PANTHER" id="PTHR46558">
    <property type="entry name" value="TRACRIPTIONAL REGULATORY PROTEIN-RELATED-RELATED"/>
    <property type="match status" value="1"/>
</dbReference>
<accession>A0AB37CLZ7</accession>
<dbReference type="GO" id="GO:0003677">
    <property type="term" value="F:DNA binding"/>
    <property type="evidence" value="ECO:0007669"/>
    <property type="project" value="UniProtKB-KW"/>
</dbReference>
<dbReference type="EMBL" id="CP040803">
    <property type="protein sequence ID" value="QEM31546.1"/>
    <property type="molecule type" value="Genomic_DNA"/>
</dbReference>
<dbReference type="Gene3D" id="1.10.260.40">
    <property type="entry name" value="lambda repressor-like DNA-binding domains"/>
    <property type="match status" value="1"/>
</dbReference>
<dbReference type="SMART" id="SM00530">
    <property type="entry name" value="HTH_XRE"/>
    <property type="match status" value="1"/>
</dbReference>
<dbReference type="RefSeq" id="WP_070439462.1">
    <property type="nucleotide sequence ID" value="NZ_CP040803.1"/>
</dbReference>
<sequence length="292" mass="33755">MDYFASNLKLLRSSFGETQESLAEALHVGNSTISQYESGTRKPNDDEILKSIAKRYGVTVDSLLSVDFSNTSPDLVAFINNPDRILQEMIKIFPVYELDDTYCPEYLKAYKEHEKLLFGSLEEKETVDIDFIADTYGKALTEYKENSDTFLVILVNVLSLKLLRYSTTFSDKFSNQMKDFKSNKNKNKKDIKALITDVVLPNINDNEIKTPLFKKAINEFFLPNIELLKETQKYSKVADYFFVLRYICDLVDNDEDFATNQLIGYKLIYDLARINNPYAIHFLETVKKVHKL</sequence>
<keyword evidence="1" id="KW-0238">DNA-binding</keyword>
<gene>
    <name evidence="3" type="ORF">FHI56_00715</name>
</gene>
<dbReference type="PANTHER" id="PTHR46558:SF11">
    <property type="entry name" value="HTH-TYPE TRANSCRIPTIONAL REGULATOR XRE"/>
    <property type="match status" value="1"/>
</dbReference>
<feature type="domain" description="HTH cro/C1-type" evidence="2">
    <location>
        <begin position="8"/>
        <end position="63"/>
    </location>
</feature>
<dbReference type="PROSITE" id="PS50943">
    <property type="entry name" value="HTH_CROC1"/>
    <property type="match status" value="1"/>
</dbReference>
<dbReference type="Pfam" id="PF01381">
    <property type="entry name" value="HTH_3"/>
    <property type="match status" value="1"/>
</dbReference>
<dbReference type="CDD" id="cd00093">
    <property type="entry name" value="HTH_XRE"/>
    <property type="match status" value="1"/>
</dbReference>
<name>A0AB37CLZ7_STRSL</name>
<dbReference type="SUPFAM" id="SSF47413">
    <property type="entry name" value="lambda repressor-like DNA-binding domains"/>
    <property type="match status" value="1"/>
</dbReference>